<evidence type="ECO:0000256" key="4">
    <source>
        <dbReference type="ARBA" id="ARBA00022815"/>
    </source>
</evidence>
<feature type="signal peptide" evidence="6">
    <location>
        <begin position="1"/>
        <end position="25"/>
    </location>
</feature>
<keyword evidence="5" id="KW-0527">Neuropeptide</keyword>
<dbReference type="PROSITE" id="PS00259">
    <property type="entry name" value="GASTRIN"/>
    <property type="match status" value="1"/>
</dbReference>
<reference evidence="7 8" key="1">
    <citation type="submission" date="2020-04" db="EMBL/GenBank/DDBJ databases">
        <authorList>
            <person name="Alioto T."/>
            <person name="Alioto T."/>
            <person name="Gomez Garrido J."/>
        </authorList>
    </citation>
    <scope>NUCLEOTIDE SEQUENCE [LARGE SCALE GENOMIC DNA]</scope>
</reference>
<dbReference type="InterPro" id="IPR013259">
    <property type="entry name" value="Sulfakinin"/>
</dbReference>
<dbReference type="InterPro" id="IPR013152">
    <property type="entry name" value="Gastrin/cholecystokinin_CS"/>
</dbReference>
<dbReference type="Pfam" id="PF08257">
    <property type="entry name" value="Sulfakinin"/>
    <property type="match status" value="2"/>
</dbReference>
<evidence type="ECO:0000256" key="1">
    <source>
        <dbReference type="ARBA" id="ARBA00004613"/>
    </source>
</evidence>
<dbReference type="GO" id="GO:0005576">
    <property type="term" value="C:extracellular region"/>
    <property type="evidence" value="ECO:0007669"/>
    <property type="project" value="UniProtKB-SubCell"/>
</dbReference>
<keyword evidence="3" id="KW-0964">Secreted</keyword>
<keyword evidence="8" id="KW-1185">Reference proteome</keyword>
<dbReference type="OrthoDB" id="6360815at2759"/>
<accession>A0A8S1D5N2</accession>
<evidence type="ECO:0000256" key="5">
    <source>
        <dbReference type="ARBA" id="ARBA00023320"/>
    </source>
</evidence>
<evidence type="ECO:0000256" key="2">
    <source>
        <dbReference type="ARBA" id="ARBA00006273"/>
    </source>
</evidence>
<dbReference type="EMBL" id="CADEPI010000082">
    <property type="protein sequence ID" value="CAB3373177.1"/>
    <property type="molecule type" value="Genomic_DNA"/>
</dbReference>
<comment type="subcellular location">
    <subcellularLocation>
        <location evidence="1">Secreted</location>
    </subcellularLocation>
</comment>
<keyword evidence="6" id="KW-0732">Signal</keyword>
<evidence type="ECO:0008006" key="9">
    <source>
        <dbReference type="Google" id="ProtNLM"/>
    </source>
</evidence>
<gene>
    <name evidence="7" type="ORF">CLODIP_2_CD11037</name>
</gene>
<dbReference type="GO" id="GO:0007218">
    <property type="term" value="P:neuropeptide signaling pathway"/>
    <property type="evidence" value="ECO:0007669"/>
    <property type="project" value="UniProtKB-KW"/>
</dbReference>
<protein>
    <recommendedName>
        <fullName evidence="9">Sulfakinin</fullName>
    </recommendedName>
</protein>
<evidence type="ECO:0000313" key="8">
    <source>
        <dbReference type="Proteomes" id="UP000494165"/>
    </source>
</evidence>
<dbReference type="Proteomes" id="UP000494165">
    <property type="component" value="Unassembled WGS sequence"/>
</dbReference>
<proteinExistence type="inferred from homology"/>
<comment type="similarity">
    <text evidence="2">Belongs to the gastrin/cholecystokinin family.</text>
</comment>
<evidence type="ECO:0000256" key="6">
    <source>
        <dbReference type="SAM" id="SignalP"/>
    </source>
</evidence>
<evidence type="ECO:0000313" key="7">
    <source>
        <dbReference type="EMBL" id="CAB3373177.1"/>
    </source>
</evidence>
<sequence>MRSCVLWLALLCAVVLLALQRGSGARATPVAAKAAVESVPRLTRLARQNSQSSSGPGDILLGARIPRRQRPVEGWMLLDQLDALVDEQEKREFDDYGHMRFGKRTQQAAGGFDDYGHMRFGRSGAAAD</sequence>
<dbReference type="AlphaFoldDB" id="A0A8S1D5N2"/>
<keyword evidence="4" id="KW-0027">Amidation</keyword>
<feature type="chain" id="PRO_5035827027" description="Sulfakinin" evidence="6">
    <location>
        <begin position="26"/>
        <end position="128"/>
    </location>
</feature>
<comment type="caution">
    <text evidence="7">The sequence shown here is derived from an EMBL/GenBank/DDBJ whole genome shotgun (WGS) entry which is preliminary data.</text>
</comment>
<name>A0A8S1D5N2_9INSE</name>
<evidence type="ECO:0000256" key="3">
    <source>
        <dbReference type="ARBA" id="ARBA00022525"/>
    </source>
</evidence>
<organism evidence="7 8">
    <name type="scientific">Cloeon dipterum</name>
    <dbReference type="NCBI Taxonomy" id="197152"/>
    <lineage>
        <taxon>Eukaryota</taxon>
        <taxon>Metazoa</taxon>
        <taxon>Ecdysozoa</taxon>
        <taxon>Arthropoda</taxon>
        <taxon>Hexapoda</taxon>
        <taxon>Insecta</taxon>
        <taxon>Pterygota</taxon>
        <taxon>Palaeoptera</taxon>
        <taxon>Ephemeroptera</taxon>
        <taxon>Pisciforma</taxon>
        <taxon>Baetidae</taxon>
        <taxon>Cloeon</taxon>
    </lineage>
</organism>